<name>A0A286G2Q8_9PROT</name>
<dbReference type="Pfam" id="PF00293">
    <property type="entry name" value="NUDIX"/>
    <property type="match status" value="1"/>
</dbReference>
<dbReference type="CDD" id="cd04673">
    <property type="entry name" value="NUDIX_ADPRase"/>
    <property type="match status" value="1"/>
</dbReference>
<dbReference type="AlphaFoldDB" id="A0A286G2Q8"/>
<dbReference type="InterPro" id="IPR020084">
    <property type="entry name" value="NUDIX_hydrolase_CS"/>
</dbReference>
<evidence type="ECO:0000313" key="6">
    <source>
        <dbReference type="Proteomes" id="UP000219621"/>
    </source>
</evidence>
<sequence>MPWREGEPRVGVIVAVRDTAGRILLVRRRNPPSAGMWGFPGGKPHLGETLEACAARELLEETGITARIRHPLTALDALERDPATGAVAHHFVLVAMLAVEPQGTCCAADDALDAGWFALDALPEPLIERVREVAALMDGPG</sequence>
<dbReference type="PRINTS" id="PR00502">
    <property type="entry name" value="NUDIXFAMILY"/>
</dbReference>
<keyword evidence="2 3" id="KW-0378">Hydrolase</keyword>
<dbReference type="PANTHER" id="PTHR43736:SF1">
    <property type="entry name" value="DIHYDRONEOPTERIN TRIPHOSPHATE DIPHOSPHATASE"/>
    <property type="match status" value="1"/>
</dbReference>
<proteinExistence type="inferred from homology"/>
<dbReference type="GO" id="GO:0016787">
    <property type="term" value="F:hydrolase activity"/>
    <property type="evidence" value="ECO:0007669"/>
    <property type="project" value="UniProtKB-KW"/>
</dbReference>
<evidence type="ECO:0000259" key="4">
    <source>
        <dbReference type="PROSITE" id="PS51462"/>
    </source>
</evidence>
<reference evidence="5 6" key="1">
    <citation type="submission" date="2017-09" db="EMBL/GenBank/DDBJ databases">
        <authorList>
            <person name="Ehlers B."/>
            <person name="Leendertz F.H."/>
        </authorList>
    </citation>
    <scope>NUCLEOTIDE SEQUENCE [LARGE SCALE GENOMIC DNA]</scope>
    <source>
        <strain evidence="5 6">USBA 140</strain>
    </source>
</reference>
<feature type="domain" description="Nudix hydrolase" evidence="4">
    <location>
        <begin position="7"/>
        <end position="139"/>
    </location>
</feature>
<dbReference type="PANTHER" id="PTHR43736">
    <property type="entry name" value="ADP-RIBOSE PYROPHOSPHATASE"/>
    <property type="match status" value="1"/>
</dbReference>
<evidence type="ECO:0000256" key="2">
    <source>
        <dbReference type="ARBA" id="ARBA00022801"/>
    </source>
</evidence>
<protein>
    <submittedName>
        <fullName evidence="5">8-oxo-dGTP diphosphatase</fullName>
    </submittedName>
</protein>
<evidence type="ECO:0000256" key="1">
    <source>
        <dbReference type="ARBA" id="ARBA00001946"/>
    </source>
</evidence>
<dbReference type="InterPro" id="IPR000086">
    <property type="entry name" value="NUDIX_hydrolase_dom"/>
</dbReference>
<evidence type="ECO:0000256" key="3">
    <source>
        <dbReference type="RuleBase" id="RU003476"/>
    </source>
</evidence>
<dbReference type="RefSeq" id="WP_097277088.1">
    <property type="nucleotide sequence ID" value="NZ_OCNJ01000001.1"/>
</dbReference>
<dbReference type="OrthoDB" id="9761969at2"/>
<dbReference type="Gene3D" id="3.90.79.10">
    <property type="entry name" value="Nucleoside Triphosphate Pyrophosphohydrolase"/>
    <property type="match status" value="1"/>
</dbReference>
<dbReference type="EMBL" id="OCNJ01000001">
    <property type="protein sequence ID" value="SOD89274.1"/>
    <property type="molecule type" value="Genomic_DNA"/>
</dbReference>
<dbReference type="PROSITE" id="PS51462">
    <property type="entry name" value="NUDIX"/>
    <property type="match status" value="1"/>
</dbReference>
<dbReference type="SUPFAM" id="SSF55811">
    <property type="entry name" value="Nudix"/>
    <property type="match status" value="1"/>
</dbReference>
<dbReference type="InterPro" id="IPR020476">
    <property type="entry name" value="Nudix_hydrolase"/>
</dbReference>
<comment type="cofactor">
    <cofactor evidence="1">
        <name>Mg(2+)</name>
        <dbReference type="ChEBI" id="CHEBI:18420"/>
    </cofactor>
</comment>
<gene>
    <name evidence="5" type="ORF">SAMN05421508_101170</name>
</gene>
<accession>A0A286G2Q8</accession>
<dbReference type="PROSITE" id="PS00893">
    <property type="entry name" value="NUDIX_BOX"/>
    <property type="match status" value="1"/>
</dbReference>
<comment type="similarity">
    <text evidence="3">Belongs to the Nudix hydrolase family.</text>
</comment>
<keyword evidence="6" id="KW-1185">Reference proteome</keyword>
<dbReference type="Proteomes" id="UP000219621">
    <property type="component" value="Unassembled WGS sequence"/>
</dbReference>
<evidence type="ECO:0000313" key="5">
    <source>
        <dbReference type="EMBL" id="SOD89274.1"/>
    </source>
</evidence>
<dbReference type="InterPro" id="IPR015797">
    <property type="entry name" value="NUDIX_hydrolase-like_dom_sf"/>
</dbReference>
<organism evidence="5 6">
    <name type="scientific">Caenispirillum bisanense</name>
    <dbReference type="NCBI Taxonomy" id="414052"/>
    <lineage>
        <taxon>Bacteria</taxon>
        <taxon>Pseudomonadati</taxon>
        <taxon>Pseudomonadota</taxon>
        <taxon>Alphaproteobacteria</taxon>
        <taxon>Rhodospirillales</taxon>
        <taxon>Novispirillaceae</taxon>
        <taxon>Caenispirillum</taxon>
    </lineage>
</organism>